<evidence type="ECO:0000256" key="3">
    <source>
        <dbReference type="ARBA" id="ARBA00023125"/>
    </source>
</evidence>
<gene>
    <name evidence="6" type="ORF">NL53_11025</name>
</gene>
<evidence type="ECO:0000256" key="2">
    <source>
        <dbReference type="ARBA" id="ARBA00023015"/>
    </source>
</evidence>
<keyword evidence="4" id="KW-0804">Transcription</keyword>
<dbReference type="PANTHER" id="PTHR30146">
    <property type="entry name" value="LACI-RELATED TRANSCRIPTIONAL REPRESSOR"/>
    <property type="match status" value="1"/>
</dbReference>
<dbReference type="Pfam" id="PF00356">
    <property type="entry name" value="LacI"/>
    <property type="match status" value="1"/>
</dbReference>
<evidence type="ECO:0000313" key="6">
    <source>
        <dbReference type="EMBL" id="KHA60586.1"/>
    </source>
</evidence>
<dbReference type="SUPFAM" id="SSF47413">
    <property type="entry name" value="lambda repressor-like DNA-binding domains"/>
    <property type="match status" value="1"/>
</dbReference>
<evidence type="ECO:0000256" key="1">
    <source>
        <dbReference type="ARBA" id="ARBA00022491"/>
    </source>
</evidence>
<dbReference type="CDD" id="cd01392">
    <property type="entry name" value="HTH_LacI"/>
    <property type="match status" value="1"/>
</dbReference>
<dbReference type="Proteomes" id="UP000030520">
    <property type="component" value="Unassembled WGS sequence"/>
</dbReference>
<dbReference type="SUPFAM" id="SSF53822">
    <property type="entry name" value="Periplasmic binding protein-like I"/>
    <property type="match status" value="1"/>
</dbReference>
<dbReference type="EMBL" id="JRWM01000016">
    <property type="protein sequence ID" value="KHA60586.1"/>
    <property type="molecule type" value="Genomic_DNA"/>
</dbReference>
<name>A0ABR4YAT2_9VIBR</name>
<dbReference type="InterPro" id="IPR000843">
    <property type="entry name" value="HTH_LacI"/>
</dbReference>
<reference evidence="6 7" key="1">
    <citation type="submission" date="2014-10" db="EMBL/GenBank/DDBJ databases">
        <title>Genome sequencing of Vibrio variabilis T01.</title>
        <authorList>
            <person name="Chan K.-G."/>
            <person name="Mohamad N.I."/>
        </authorList>
    </citation>
    <scope>NUCLEOTIDE SEQUENCE [LARGE SCALE GENOMIC DNA]</scope>
    <source>
        <strain evidence="6 7">T01</strain>
    </source>
</reference>
<dbReference type="PANTHER" id="PTHR30146:SF45">
    <property type="entry name" value="CATABOLITE REPRESSOR_ACTIVATOR"/>
    <property type="match status" value="1"/>
</dbReference>
<dbReference type="Gene3D" id="3.40.50.2300">
    <property type="match status" value="2"/>
</dbReference>
<dbReference type="InterPro" id="IPR028082">
    <property type="entry name" value="Peripla_BP_I"/>
</dbReference>
<organism evidence="6 7">
    <name type="scientific">Vibrio variabilis</name>
    <dbReference type="NCBI Taxonomy" id="990271"/>
    <lineage>
        <taxon>Bacteria</taxon>
        <taxon>Pseudomonadati</taxon>
        <taxon>Pseudomonadota</taxon>
        <taxon>Gammaproteobacteria</taxon>
        <taxon>Vibrionales</taxon>
        <taxon>Vibrionaceae</taxon>
        <taxon>Vibrio</taxon>
    </lineage>
</organism>
<dbReference type="RefSeq" id="WP_038214987.1">
    <property type="nucleotide sequence ID" value="NZ_JRWM01000016.1"/>
</dbReference>
<dbReference type="Pfam" id="PF00532">
    <property type="entry name" value="Peripla_BP_1"/>
    <property type="match status" value="1"/>
</dbReference>
<comment type="caution">
    <text evidence="6">The sequence shown here is derived from an EMBL/GenBank/DDBJ whole genome shotgun (WGS) entry which is preliminary data.</text>
</comment>
<feature type="domain" description="HTH lacI-type" evidence="5">
    <location>
        <begin position="6"/>
        <end position="63"/>
    </location>
</feature>
<dbReference type="SMART" id="SM00354">
    <property type="entry name" value="HTH_LACI"/>
    <property type="match status" value="1"/>
</dbReference>
<dbReference type="PROSITE" id="PS00356">
    <property type="entry name" value="HTH_LACI_1"/>
    <property type="match status" value="1"/>
</dbReference>
<dbReference type="InterPro" id="IPR001761">
    <property type="entry name" value="Peripla_BP/Lac1_sug-bd_dom"/>
</dbReference>
<keyword evidence="3" id="KW-0238">DNA-binding</keyword>
<keyword evidence="7" id="KW-1185">Reference proteome</keyword>
<dbReference type="PROSITE" id="PS50932">
    <property type="entry name" value="HTH_LACI_2"/>
    <property type="match status" value="1"/>
</dbReference>
<proteinExistence type="predicted"/>
<sequence>MTTKKLKLADIARLAGVSKSTVSFVLNGHAKKHRINEETVKKVEAIAAANNYSPSIYARALKSKQTYTAGLVIPDLANMGFASIAKRLEVLCRNHGYQLLIASSDDNPEMEKQVIQSLVDRQVDVLFVATSFTSEQYLQQVKQTTPIILFDRVFEDSAFTTIKTDAASATQEVVSKLVEGVDECWYIGGQMDLSPSRDRFIGYQAALLQAGIDFRQEHVLNKDYQPSSGYDLMANVVSSRGCAPKAVFTASYSLLEGVLRYLTEHNMLSDDIQIATFDNYDILDCLPLKIDSVEQDCESIAQALFNAGQSVLEHPSKAPEQLSIPAKIHYRRQVSANKRMLT</sequence>
<keyword evidence="2" id="KW-0805">Transcription regulation</keyword>
<dbReference type="InterPro" id="IPR010982">
    <property type="entry name" value="Lambda_DNA-bd_dom_sf"/>
</dbReference>
<keyword evidence="1" id="KW-0678">Repressor</keyword>
<evidence type="ECO:0000256" key="4">
    <source>
        <dbReference type="ARBA" id="ARBA00023163"/>
    </source>
</evidence>
<protein>
    <submittedName>
        <fullName evidence="6">Sucrose operon repressor</fullName>
    </submittedName>
</protein>
<evidence type="ECO:0000259" key="5">
    <source>
        <dbReference type="PROSITE" id="PS50932"/>
    </source>
</evidence>
<dbReference type="Gene3D" id="1.10.260.40">
    <property type="entry name" value="lambda repressor-like DNA-binding domains"/>
    <property type="match status" value="1"/>
</dbReference>
<evidence type="ECO:0000313" key="7">
    <source>
        <dbReference type="Proteomes" id="UP000030520"/>
    </source>
</evidence>
<accession>A0ABR4YAT2</accession>